<dbReference type="EMBL" id="AAMDFX010000068">
    <property type="protein sequence ID" value="EDG1742884.1"/>
    <property type="molecule type" value="Genomic_DNA"/>
</dbReference>
<dbReference type="Proteomes" id="UP000839920">
    <property type="component" value="Unassembled WGS sequence"/>
</dbReference>
<dbReference type="Proteomes" id="UP000839511">
    <property type="component" value="Unassembled WGS sequence"/>
</dbReference>
<protein>
    <submittedName>
        <fullName evidence="3">Host cell division inhibitory peptide Kil</fullName>
    </submittedName>
</protein>
<evidence type="ECO:0000313" key="3">
    <source>
        <dbReference type="EMBL" id="MIU26167.1"/>
    </source>
</evidence>
<evidence type="ECO:0000313" key="1">
    <source>
        <dbReference type="EMBL" id="EDG1742884.1"/>
    </source>
</evidence>
<name>A0A100M4X3_SALER</name>
<dbReference type="GO" id="GO:0051301">
    <property type="term" value="P:cell division"/>
    <property type="evidence" value="ECO:0007669"/>
    <property type="project" value="UniProtKB-KW"/>
</dbReference>
<keyword evidence="3" id="KW-0132">Cell division</keyword>
<dbReference type="Proteomes" id="UP000839515">
    <property type="component" value="Unassembled WGS sequence"/>
</dbReference>
<evidence type="ECO:0000313" key="2">
    <source>
        <dbReference type="EMBL" id="MIT89301.1"/>
    </source>
</evidence>
<dbReference type="Proteomes" id="UP000885302">
    <property type="component" value="Unassembled WGS sequence"/>
</dbReference>
<sequence>MDKSLMAIQSKFAIAVYLGDKIMYREAVEAFREWRLK</sequence>
<dbReference type="Pfam" id="PF06301">
    <property type="entry name" value="Lambda_Kil"/>
    <property type="match status" value="1"/>
</dbReference>
<reference evidence="3" key="1">
    <citation type="submission" date="2018-07" db="EMBL/GenBank/DDBJ databases">
        <authorList>
            <consortium name="GenomeTrakr network: Whole genome sequencing for foodborne pathogen traceback"/>
        </authorList>
    </citation>
    <scope>NUCLEOTIDE SEQUENCE [LARGE SCALE GENOMIC DNA]</scope>
    <source>
        <strain evidence="2">CFSAN034428</strain>
        <strain evidence="3">MOD1-Lipp-451</strain>
    </source>
</reference>
<comment type="caution">
    <text evidence="3">The sequence shown here is derived from an EMBL/GenBank/DDBJ whole genome shotgun (WGS) entry which is preliminary data.</text>
</comment>
<accession>A0A100M4X3</accession>
<keyword evidence="3" id="KW-0131">Cell cycle</keyword>
<dbReference type="EMBL" id="RSTY01000009">
    <property type="protein sequence ID" value="MIU26167.1"/>
    <property type="molecule type" value="Genomic_DNA"/>
</dbReference>
<dbReference type="AlphaFoldDB" id="A0A100M4X3"/>
<reference evidence="4" key="2">
    <citation type="submission" date="2018-10" db="EMBL/GenBank/DDBJ databases">
        <authorList>
            <consortium name="PulseNet: The National Subtyping Network for Foodborne Disease Surveillance"/>
            <person name="Tarr C.L."/>
            <person name="Trees E."/>
            <person name="Katz L.S."/>
            <person name="Carleton-Romer H.A."/>
            <person name="Stroika S."/>
            <person name="Kucerova Z."/>
            <person name="Roache K.F."/>
            <person name="Sabol A.L."/>
            <person name="Besser J."/>
            <person name="Gerner-Smidt P."/>
        </authorList>
    </citation>
    <scope>NUCLEOTIDE SEQUENCE [LARGE SCALE GENOMIC DNA]</scope>
    <source>
        <strain evidence="4">PNUSAS058308</strain>
        <strain evidence="1">PNUSAS109059</strain>
    </source>
</reference>
<evidence type="ECO:0000313" key="4">
    <source>
        <dbReference type="EMBL" id="MMP87005.1"/>
    </source>
</evidence>
<dbReference type="EMBL" id="RSTU01000002">
    <property type="protein sequence ID" value="MIT89301.1"/>
    <property type="molecule type" value="Genomic_DNA"/>
</dbReference>
<dbReference type="InterPro" id="IPR010444">
    <property type="entry name" value="Phage_lambda_Kil"/>
</dbReference>
<organism evidence="3">
    <name type="scientific">Salmonella enterica</name>
    <name type="common">Salmonella choleraesuis</name>
    <dbReference type="NCBI Taxonomy" id="28901"/>
    <lineage>
        <taxon>Bacteria</taxon>
        <taxon>Pseudomonadati</taxon>
        <taxon>Pseudomonadota</taxon>
        <taxon>Gammaproteobacteria</taxon>
        <taxon>Enterobacterales</taxon>
        <taxon>Enterobacteriaceae</taxon>
        <taxon>Salmonella</taxon>
    </lineage>
</organism>
<dbReference type="EMBL" id="RVYY01000002">
    <property type="protein sequence ID" value="MMP87005.1"/>
    <property type="molecule type" value="Genomic_DNA"/>
</dbReference>
<dbReference type="RefSeq" id="WP_000361564.1">
    <property type="nucleotide sequence ID" value="NZ_BCNZ01000088.1"/>
</dbReference>
<proteinExistence type="predicted"/>
<gene>
    <name evidence="2" type="ORF">ATP91_02740</name>
    <name evidence="3" type="ORF">ATR96_15030</name>
    <name evidence="4" type="ORF">EAW95_02920</name>
    <name evidence="1" type="ORF">GCH85_24970</name>
</gene>